<evidence type="ECO:0000313" key="5">
    <source>
        <dbReference type="Proteomes" id="UP000003374"/>
    </source>
</evidence>
<evidence type="ECO:0000313" key="4">
    <source>
        <dbReference type="EMBL" id="EAR21379.1"/>
    </source>
</evidence>
<dbReference type="SUPFAM" id="SSF52172">
    <property type="entry name" value="CheY-like"/>
    <property type="match status" value="1"/>
</dbReference>
<dbReference type="InterPro" id="IPR001789">
    <property type="entry name" value="Sig_transdc_resp-reg_receiver"/>
</dbReference>
<keyword evidence="1 2" id="KW-0597">Phosphoprotein</keyword>
<dbReference type="PANTHER" id="PTHR44591:SF20">
    <property type="entry name" value="PROTEIN PILH"/>
    <property type="match status" value="1"/>
</dbReference>
<dbReference type="STRING" id="314278.NB231_13331"/>
<dbReference type="Gene3D" id="3.40.50.2300">
    <property type="match status" value="1"/>
</dbReference>
<dbReference type="eggNOG" id="COG0745">
    <property type="taxonomic scope" value="Bacteria"/>
</dbReference>
<dbReference type="SMART" id="SM00448">
    <property type="entry name" value="REC"/>
    <property type="match status" value="1"/>
</dbReference>
<reference evidence="4 5" key="1">
    <citation type="submission" date="2006-02" db="EMBL/GenBank/DDBJ databases">
        <authorList>
            <person name="Waterbury J."/>
            <person name="Ferriera S."/>
            <person name="Johnson J."/>
            <person name="Kravitz S."/>
            <person name="Halpern A."/>
            <person name="Remington K."/>
            <person name="Beeson K."/>
            <person name="Tran B."/>
            <person name="Rogers Y.-H."/>
            <person name="Friedman R."/>
            <person name="Venter J.C."/>
        </authorList>
    </citation>
    <scope>NUCLEOTIDE SEQUENCE [LARGE SCALE GENOMIC DNA]</scope>
    <source>
        <strain evidence="4 5">Nb-231</strain>
    </source>
</reference>
<dbReference type="GO" id="GO:0000160">
    <property type="term" value="P:phosphorelay signal transduction system"/>
    <property type="evidence" value="ECO:0007669"/>
    <property type="project" value="InterPro"/>
</dbReference>
<name>A4BSB9_9GAMM</name>
<dbReference type="AlphaFoldDB" id="A4BSB9"/>
<dbReference type="Pfam" id="PF00072">
    <property type="entry name" value="Response_reg"/>
    <property type="match status" value="1"/>
</dbReference>
<keyword evidence="5" id="KW-1185">Reference proteome</keyword>
<feature type="domain" description="Response regulatory" evidence="3">
    <location>
        <begin position="3"/>
        <end position="119"/>
    </location>
</feature>
<accession>A4BSB9</accession>
<organism evidence="4 5">
    <name type="scientific">Nitrococcus mobilis Nb-231</name>
    <dbReference type="NCBI Taxonomy" id="314278"/>
    <lineage>
        <taxon>Bacteria</taxon>
        <taxon>Pseudomonadati</taxon>
        <taxon>Pseudomonadota</taxon>
        <taxon>Gammaproteobacteria</taxon>
        <taxon>Chromatiales</taxon>
        <taxon>Ectothiorhodospiraceae</taxon>
        <taxon>Nitrococcus</taxon>
    </lineage>
</organism>
<dbReference type="InterPro" id="IPR011006">
    <property type="entry name" value="CheY-like_superfamily"/>
</dbReference>
<gene>
    <name evidence="4" type="ORF">NB231_13331</name>
</gene>
<dbReference type="EMBL" id="AAOF01000009">
    <property type="protein sequence ID" value="EAR21379.1"/>
    <property type="molecule type" value="Genomic_DNA"/>
</dbReference>
<dbReference type="RefSeq" id="WP_005003424.1">
    <property type="nucleotide sequence ID" value="NZ_CH672427.1"/>
</dbReference>
<comment type="caution">
    <text evidence="4">The sequence shown here is derived from an EMBL/GenBank/DDBJ whole genome shotgun (WGS) entry which is preliminary data.</text>
</comment>
<dbReference type="Proteomes" id="UP000003374">
    <property type="component" value="Unassembled WGS sequence"/>
</dbReference>
<feature type="modified residue" description="4-aspartylphosphate" evidence="2">
    <location>
        <position position="52"/>
    </location>
</feature>
<dbReference type="PROSITE" id="PS50110">
    <property type="entry name" value="RESPONSE_REGULATORY"/>
    <property type="match status" value="1"/>
</dbReference>
<dbReference type="HOGENOM" id="CLU_000445_69_17_6"/>
<dbReference type="OrthoDB" id="9800897at2"/>
<dbReference type="PANTHER" id="PTHR44591">
    <property type="entry name" value="STRESS RESPONSE REGULATOR PROTEIN 1"/>
    <property type="match status" value="1"/>
</dbReference>
<evidence type="ECO:0000259" key="3">
    <source>
        <dbReference type="PROSITE" id="PS50110"/>
    </source>
</evidence>
<protein>
    <submittedName>
        <fullName evidence="4">Twitching motility protein PilH</fullName>
    </submittedName>
</protein>
<sequence>MTRILIVDDSPTETHILKTMLEKHGFAVSIAVDGDQGMSKARDEQPDLILMDIVMPGVNGFQATRKLSKDSATASIPIVMISTKDQDTDQLWAKRQGALDYIVKPVTEAELLAKIGPVLKRRGSTNG</sequence>
<proteinExistence type="predicted"/>
<evidence type="ECO:0000256" key="1">
    <source>
        <dbReference type="ARBA" id="ARBA00022553"/>
    </source>
</evidence>
<dbReference type="InterPro" id="IPR050595">
    <property type="entry name" value="Bact_response_regulator"/>
</dbReference>
<evidence type="ECO:0000256" key="2">
    <source>
        <dbReference type="PROSITE-ProRule" id="PRU00169"/>
    </source>
</evidence>